<dbReference type="Proteomes" id="UP001549749">
    <property type="component" value="Unassembled WGS sequence"/>
</dbReference>
<feature type="transmembrane region" description="Helical" evidence="1">
    <location>
        <begin position="379"/>
        <end position="402"/>
    </location>
</feature>
<gene>
    <name evidence="2" type="ORF">ABR189_04025</name>
</gene>
<feature type="transmembrane region" description="Helical" evidence="1">
    <location>
        <begin position="274"/>
        <end position="296"/>
    </location>
</feature>
<protein>
    <submittedName>
        <fullName evidence="2">Uncharacterized protein</fullName>
    </submittedName>
</protein>
<dbReference type="RefSeq" id="WP_354659158.1">
    <property type="nucleotide sequence ID" value="NZ_JBEXAC010000001.1"/>
</dbReference>
<feature type="transmembrane region" description="Helical" evidence="1">
    <location>
        <begin position="85"/>
        <end position="102"/>
    </location>
</feature>
<organism evidence="2 3">
    <name type="scientific">Chitinophaga defluvii</name>
    <dbReference type="NCBI Taxonomy" id="3163343"/>
    <lineage>
        <taxon>Bacteria</taxon>
        <taxon>Pseudomonadati</taxon>
        <taxon>Bacteroidota</taxon>
        <taxon>Chitinophagia</taxon>
        <taxon>Chitinophagales</taxon>
        <taxon>Chitinophagaceae</taxon>
        <taxon>Chitinophaga</taxon>
    </lineage>
</organism>
<feature type="transmembrane region" description="Helical" evidence="1">
    <location>
        <begin position="316"/>
        <end position="337"/>
    </location>
</feature>
<feature type="transmembrane region" description="Helical" evidence="1">
    <location>
        <begin position="242"/>
        <end position="262"/>
    </location>
</feature>
<evidence type="ECO:0000313" key="3">
    <source>
        <dbReference type="Proteomes" id="UP001549749"/>
    </source>
</evidence>
<accession>A0ABV2T0H2</accession>
<name>A0ABV2T0H2_9BACT</name>
<feature type="transmembrane region" description="Helical" evidence="1">
    <location>
        <begin position="178"/>
        <end position="200"/>
    </location>
</feature>
<feature type="transmembrane region" description="Helical" evidence="1">
    <location>
        <begin position="147"/>
        <end position="166"/>
    </location>
</feature>
<evidence type="ECO:0000256" key="1">
    <source>
        <dbReference type="SAM" id="Phobius"/>
    </source>
</evidence>
<evidence type="ECO:0000313" key="2">
    <source>
        <dbReference type="EMBL" id="MET6996516.1"/>
    </source>
</evidence>
<keyword evidence="1" id="KW-1133">Transmembrane helix</keyword>
<feature type="transmembrane region" description="Helical" evidence="1">
    <location>
        <begin position="53"/>
        <end position="73"/>
    </location>
</feature>
<sequence>MTPSPLPYNRNWLLTAGINLCIVALLGCLLRYLFVGDVPGLDYRNVLHAHSHFAFGGWLMLVLITLLTAAFVPQERWRTRRYNRPFWTGQVACVGMLCSFPVQGYGAVSIAFSTLLIIASVWFAIIFIKDSRTTAYAFPLKWARWALIYMLLSSVAPFTLGPIMATGNSGTPLYYNAIYFYLHFQYNGWFTFAVLSLFFYTLERQQIQFNKAAASQAFRWLNIACIPAYLLSVLWTQPPAVVYVLAGIAAGMQVAGTVYLISSIAPGRAQLQHWLNGWGLVLWSIAGIAFISKVLLQLMSAWPLAAKWAYHYRSFIIGYLHLVLLGFITCFLLGYLIQHGMLRITGKVTRLLLVVFLAGLFANEAVLFAHGMVSLLGGYLAGVNILLLAAALLLFAGTLGIAGGIRGRRGFLPGNTS</sequence>
<keyword evidence="3" id="KW-1185">Reference proteome</keyword>
<reference evidence="2 3" key="1">
    <citation type="submission" date="2024-06" db="EMBL/GenBank/DDBJ databases">
        <title>Chitinophaga defluvii sp. nov., isolated from municipal sewage.</title>
        <authorList>
            <person name="Zhang L."/>
        </authorList>
    </citation>
    <scope>NUCLEOTIDE SEQUENCE [LARGE SCALE GENOMIC DNA]</scope>
    <source>
        <strain evidence="2 3">H8</strain>
    </source>
</reference>
<dbReference type="EMBL" id="JBEXAC010000001">
    <property type="protein sequence ID" value="MET6996516.1"/>
    <property type="molecule type" value="Genomic_DNA"/>
</dbReference>
<proteinExistence type="predicted"/>
<comment type="caution">
    <text evidence="2">The sequence shown here is derived from an EMBL/GenBank/DDBJ whole genome shotgun (WGS) entry which is preliminary data.</text>
</comment>
<feature type="transmembrane region" description="Helical" evidence="1">
    <location>
        <begin position="12"/>
        <end position="33"/>
    </location>
</feature>
<feature type="transmembrane region" description="Helical" evidence="1">
    <location>
        <begin position="220"/>
        <end position="236"/>
    </location>
</feature>
<feature type="transmembrane region" description="Helical" evidence="1">
    <location>
        <begin position="108"/>
        <end position="127"/>
    </location>
</feature>
<keyword evidence="1" id="KW-0472">Membrane</keyword>
<feature type="transmembrane region" description="Helical" evidence="1">
    <location>
        <begin position="349"/>
        <end position="373"/>
    </location>
</feature>
<keyword evidence="1" id="KW-0812">Transmembrane</keyword>